<reference evidence="2 3" key="1">
    <citation type="journal article" date="2015" name="Fungal Genet. Biol.">
        <title>Evolution of novel wood decay mechanisms in Agaricales revealed by the genome sequences of Fistulina hepatica and Cylindrobasidium torrendii.</title>
        <authorList>
            <person name="Floudas D."/>
            <person name="Held B.W."/>
            <person name="Riley R."/>
            <person name="Nagy L.G."/>
            <person name="Koehler G."/>
            <person name="Ransdell A.S."/>
            <person name="Younus H."/>
            <person name="Chow J."/>
            <person name="Chiniquy J."/>
            <person name="Lipzen A."/>
            <person name="Tritt A."/>
            <person name="Sun H."/>
            <person name="Haridas S."/>
            <person name="LaButti K."/>
            <person name="Ohm R.A."/>
            <person name="Kues U."/>
            <person name="Blanchette R.A."/>
            <person name="Grigoriev I.V."/>
            <person name="Minto R.E."/>
            <person name="Hibbett D.S."/>
        </authorList>
    </citation>
    <scope>NUCLEOTIDE SEQUENCE [LARGE SCALE GENOMIC DNA]</scope>
    <source>
        <strain evidence="2 3">FP15055 ss-10</strain>
    </source>
</reference>
<feature type="signal peptide" evidence="1">
    <location>
        <begin position="1"/>
        <end position="18"/>
    </location>
</feature>
<evidence type="ECO:0000313" key="3">
    <source>
        <dbReference type="Proteomes" id="UP000054007"/>
    </source>
</evidence>
<dbReference type="STRING" id="1314674.A0A0D7BQL7"/>
<gene>
    <name evidence="2" type="ORF">CYLTODRAFT_407255</name>
</gene>
<keyword evidence="3" id="KW-1185">Reference proteome</keyword>
<proteinExistence type="predicted"/>
<dbReference type="AlphaFoldDB" id="A0A0D7BQL7"/>
<feature type="chain" id="PRO_5002317551" description="Acid protease" evidence="1">
    <location>
        <begin position="19"/>
        <end position="268"/>
    </location>
</feature>
<evidence type="ECO:0000313" key="2">
    <source>
        <dbReference type="EMBL" id="KIY72535.1"/>
    </source>
</evidence>
<evidence type="ECO:0000256" key="1">
    <source>
        <dbReference type="SAM" id="SignalP"/>
    </source>
</evidence>
<name>A0A0D7BQL7_9AGAR</name>
<keyword evidence="1" id="KW-0732">Signal</keyword>
<accession>A0A0D7BQL7</accession>
<dbReference type="EMBL" id="KN880442">
    <property type="protein sequence ID" value="KIY72535.1"/>
    <property type="molecule type" value="Genomic_DNA"/>
</dbReference>
<evidence type="ECO:0008006" key="4">
    <source>
        <dbReference type="Google" id="ProtNLM"/>
    </source>
</evidence>
<dbReference type="Proteomes" id="UP000054007">
    <property type="component" value="Unassembled WGS sequence"/>
</dbReference>
<protein>
    <recommendedName>
        <fullName evidence="4">Acid protease</fullName>
    </recommendedName>
</protein>
<organism evidence="2 3">
    <name type="scientific">Cylindrobasidium torrendii FP15055 ss-10</name>
    <dbReference type="NCBI Taxonomy" id="1314674"/>
    <lineage>
        <taxon>Eukaryota</taxon>
        <taxon>Fungi</taxon>
        <taxon>Dikarya</taxon>
        <taxon>Basidiomycota</taxon>
        <taxon>Agaricomycotina</taxon>
        <taxon>Agaricomycetes</taxon>
        <taxon>Agaricomycetidae</taxon>
        <taxon>Agaricales</taxon>
        <taxon>Marasmiineae</taxon>
        <taxon>Physalacriaceae</taxon>
        <taxon>Cylindrobasidium</taxon>
    </lineage>
</organism>
<sequence length="268" mass="27900">MKLSLSLLTLVAPLLALASGPTPVTRLRLNPDPSSLSPRQEYAPAPAPVTNAARFALGLNPKPPVHGKHRRAAQSPTPPVTATGHLLAYDSEDHLLGYVGNKLNTYGEYGVTSVASEYLLVSYTVSSDNNAVPFDIRVLNGQTASTYPFLGATVGFTSTDDLNTGSTNYAYLTGVGSSTGQSSVPKNVPNSFSAASGLTKNSETTIWTLDPTSHALSGHWINTNGNAAPTYLAYYAPDNVFVLVGDLGAFTTSFGGVGAKLVLSPLAG</sequence>
<dbReference type="OrthoDB" id="4584900at2759"/>